<gene>
    <name evidence="2" type="ORF">J2T09_005280</name>
</gene>
<organism evidence="2 3">
    <name type="scientific">Neorhizobium huautlense</name>
    <dbReference type="NCBI Taxonomy" id="67774"/>
    <lineage>
        <taxon>Bacteria</taxon>
        <taxon>Pseudomonadati</taxon>
        <taxon>Pseudomonadota</taxon>
        <taxon>Alphaproteobacteria</taxon>
        <taxon>Hyphomicrobiales</taxon>
        <taxon>Rhizobiaceae</taxon>
        <taxon>Rhizobium/Agrobacterium group</taxon>
        <taxon>Neorhizobium</taxon>
    </lineage>
</organism>
<keyword evidence="1" id="KW-1133">Transmembrane helix</keyword>
<name>A0ABT9Q193_9HYPH</name>
<dbReference type="EMBL" id="JAUSRF010000028">
    <property type="protein sequence ID" value="MDP9840493.1"/>
    <property type="molecule type" value="Genomic_DNA"/>
</dbReference>
<keyword evidence="1" id="KW-0812">Transmembrane</keyword>
<reference evidence="2 3" key="1">
    <citation type="submission" date="2023-07" db="EMBL/GenBank/DDBJ databases">
        <title>Sorghum-associated microbial communities from plants grown in Nebraska, USA.</title>
        <authorList>
            <person name="Schachtman D."/>
        </authorList>
    </citation>
    <scope>NUCLEOTIDE SEQUENCE [LARGE SCALE GENOMIC DNA]</scope>
    <source>
        <strain evidence="2 3">DS1307</strain>
    </source>
</reference>
<keyword evidence="1" id="KW-0472">Membrane</keyword>
<keyword evidence="3" id="KW-1185">Reference proteome</keyword>
<evidence type="ECO:0000313" key="3">
    <source>
        <dbReference type="Proteomes" id="UP001241472"/>
    </source>
</evidence>
<accession>A0ABT9Q193</accession>
<comment type="caution">
    <text evidence="2">The sequence shown here is derived from an EMBL/GenBank/DDBJ whole genome shotgun (WGS) entry which is preliminary data.</text>
</comment>
<dbReference type="Proteomes" id="UP001241472">
    <property type="component" value="Unassembled WGS sequence"/>
</dbReference>
<feature type="transmembrane region" description="Helical" evidence="1">
    <location>
        <begin position="6"/>
        <end position="27"/>
    </location>
</feature>
<evidence type="ECO:0000256" key="1">
    <source>
        <dbReference type="SAM" id="Phobius"/>
    </source>
</evidence>
<sequence>MGFMPGITISLIAAAIASISLSFFSLASHTLRLSRNYTTRTRDFYDRGQKTGLCRSGRGSSYPVGPRLCGRVTIRCQVAPNAQLVRVVIDLDQSVSTASIIVLRPTLLGCGHNDLLVIPVRWLFILWLVIF</sequence>
<evidence type="ECO:0000313" key="2">
    <source>
        <dbReference type="EMBL" id="MDP9840493.1"/>
    </source>
</evidence>
<proteinExistence type="predicted"/>
<protein>
    <submittedName>
        <fullName evidence="2">Uncharacterized protein</fullName>
    </submittedName>
</protein>